<dbReference type="GO" id="GO:0000398">
    <property type="term" value="P:mRNA splicing, via spliceosome"/>
    <property type="evidence" value="ECO:0007669"/>
    <property type="project" value="UniProtKB-UniRule"/>
</dbReference>
<evidence type="ECO:0000256" key="1">
    <source>
        <dbReference type="ARBA" id="ARBA00004123"/>
    </source>
</evidence>
<dbReference type="EMBL" id="CANTUO010000005">
    <property type="protein sequence ID" value="CAI5759848.1"/>
    <property type="molecule type" value="Genomic_DNA"/>
</dbReference>
<gene>
    <name evidence="7" type="primary">LSM8</name>
    <name evidence="9" type="ORF">CANVERA_P4360</name>
</gene>
<comment type="function">
    <text evidence="7">Plays role in pre-mRNA splicing as component of the U4/U6-U5 tri-snRNP complex that is involved in spliceosome assembly, and as component of the precatalytic spliceosome (spliceosome B complex). The heptameric LSM2-8 complex binds specifically to the 3'-terminal U-tract of U6 snRNA.</text>
</comment>
<organism evidence="9 10">
    <name type="scientific">Candida verbasci</name>
    <dbReference type="NCBI Taxonomy" id="1227364"/>
    <lineage>
        <taxon>Eukaryota</taxon>
        <taxon>Fungi</taxon>
        <taxon>Dikarya</taxon>
        <taxon>Ascomycota</taxon>
        <taxon>Saccharomycotina</taxon>
        <taxon>Pichiomycetes</taxon>
        <taxon>Debaryomycetaceae</taxon>
        <taxon>Candida/Lodderomyces clade</taxon>
        <taxon>Candida</taxon>
    </lineage>
</organism>
<dbReference type="SMART" id="SM00651">
    <property type="entry name" value="Sm"/>
    <property type="match status" value="1"/>
</dbReference>
<evidence type="ECO:0000313" key="9">
    <source>
        <dbReference type="EMBL" id="CAI5759848.1"/>
    </source>
</evidence>
<dbReference type="Proteomes" id="UP001152885">
    <property type="component" value="Unassembled WGS sequence"/>
</dbReference>
<evidence type="ECO:0000256" key="4">
    <source>
        <dbReference type="ARBA" id="ARBA00023187"/>
    </source>
</evidence>
<keyword evidence="4 7" id="KW-0508">mRNA splicing</keyword>
<keyword evidence="2 7" id="KW-0747">Spliceosome</keyword>
<dbReference type="CDD" id="cd01727">
    <property type="entry name" value="LSm8"/>
    <property type="match status" value="1"/>
</dbReference>
<comment type="similarity">
    <text evidence="7">Belongs to the snRNP Sm proteins family.</text>
</comment>
<keyword evidence="10" id="KW-1185">Reference proteome</keyword>
<feature type="domain" description="Sm" evidence="8">
    <location>
        <begin position="2"/>
        <end position="73"/>
    </location>
</feature>
<proteinExistence type="inferred from homology"/>
<dbReference type="Gene3D" id="2.30.30.100">
    <property type="match status" value="1"/>
</dbReference>
<dbReference type="SUPFAM" id="SSF50182">
    <property type="entry name" value="Sm-like ribonucleoproteins"/>
    <property type="match status" value="1"/>
</dbReference>
<dbReference type="GO" id="GO:0003729">
    <property type="term" value="F:mRNA binding"/>
    <property type="evidence" value="ECO:0007669"/>
    <property type="project" value="TreeGrafter"/>
</dbReference>
<dbReference type="InterPro" id="IPR010920">
    <property type="entry name" value="LSM_dom_sf"/>
</dbReference>
<dbReference type="GO" id="GO:0046540">
    <property type="term" value="C:U4/U6 x U5 tri-snRNP complex"/>
    <property type="evidence" value="ECO:0007669"/>
    <property type="project" value="UniProtKB-UniRule"/>
</dbReference>
<dbReference type="PANTHER" id="PTHR15588:SF9">
    <property type="entry name" value="U6 SNRNA-ASSOCIATED SM-LIKE PROTEIN LSM8"/>
    <property type="match status" value="1"/>
</dbReference>
<dbReference type="GO" id="GO:0071011">
    <property type="term" value="C:precatalytic spliceosome"/>
    <property type="evidence" value="ECO:0007669"/>
    <property type="project" value="TreeGrafter"/>
</dbReference>
<comment type="subunit">
    <text evidence="7">LSm subunits form a heteromer with a doughnut shape.</text>
</comment>
<keyword evidence="6 7" id="KW-0687">Ribonucleoprotein</keyword>
<dbReference type="OrthoDB" id="422364at2759"/>
<evidence type="ECO:0000259" key="8">
    <source>
        <dbReference type="SMART" id="SM00651"/>
    </source>
</evidence>
<keyword evidence="7" id="KW-0507">mRNA processing</keyword>
<evidence type="ECO:0000256" key="5">
    <source>
        <dbReference type="ARBA" id="ARBA00023242"/>
    </source>
</evidence>
<accession>A0A9W4TY83</accession>
<dbReference type="InterPro" id="IPR001163">
    <property type="entry name" value="Sm_dom_euk/arc"/>
</dbReference>
<dbReference type="AlphaFoldDB" id="A0A9W4TY83"/>
<sequence>MSDLIFFKSKRVAVITSDARFFEGILEGYDKQTNIILCKCNEIIIEQNDNEDNQVIESGVYIIRGNEIVCIGEIDVDKEIDWLKIKGWPLKGTKNPLK</sequence>
<protein>
    <recommendedName>
        <fullName evidence="7">LSM2-LSM8 complex subunit LSM8</fullName>
    </recommendedName>
</protein>
<keyword evidence="3 7" id="KW-0694">RNA-binding</keyword>
<name>A0A9W4TY83_9ASCO</name>
<dbReference type="InterPro" id="IPR034103">
    <property type="entry name" value="Lsm8"/>
</dbReference>
<comment type="subcellular location">
    <subcellularLocation>
        <location evidence="1 7">Nucleus</location>
    </subcellularLocation>
</comment>
<reference evidence="9" key="1">
    <citation type="submission" date="2022-12" db="EMBL/GenBank/DDBJ databases">
        <authorList>
            <person name="Brejova B."/>
        </authorList>
    </citation>
    <scope>NUCLEOTIDE SEQUENCE</scope>
</reference>
<dbReference type="PANTHER" id="PTHR15588">
    <property type="entry name" value="LSM1"/>
    <property type="match status" value="1"/>
</dbReference>
<dbReference type="Pfam" id="PF01423">
    <property type="entry name" value="LSM"/>
    <property type="match status" value="1"/>
</dbReference>
<evidence type="ECO:0000256" key="2">
    <source>
        <dbReference type="ARBA" id="ARBA00022728"/>
    </source>
</evidence>
<dbReference type="InterPro" id="IPR044642">
    <property type="entry name" value="PTHR15588"/>
</dbReference>
<keyword evidence="5 7" id="KW-0539">Nucleus</keyword>
<dbReference type="GO" id="GO:0005688">
    <property type="term" value="C:U6 snRNP"/>
    <property type="evidence" value="ECO:0007669"/>
    <property type="project" value="UniProtKB-UniRule"/>
</dbReference>
<evidence type="ECO:0000256" key="6">
    <source>
        <dbReference type="ARBA" id="ARBA00023274"/>
    </source>
</evidence>
<evidence type="ECO:0000256" key="7">
    <source>
        <dbReference type="RuleBase" id="RU365048"/>
    </source>
</evidence>
<evidence type="ECO:0000256" key="3">
    <source>
        <dbReference type="ARBA" id="ARBA00022884"/>
    </source>
</evidence>
<comment type="caution">
    <text evidence="9">The sequence shown here is derived from an EMBL/GenBank/DDBJ whole genome shotgun (WGS) entry which is preliminary data.</text>
</comment>
<evidence type="ECO:0000313" key="10">
    <source>
        <dbReference type="Proteomes" id="UP001152885"/>
    </source>
</evidence>